<dbReference type="EMBL" id="BLJN01000005">
    <property type="protein sequence ID" value="GFE83139.1"/>
    <property type="molecule type" value="Genomic_DNA"/>
</dbReference>
<dbReference type="PANTHER" id="PTHR23088">
    <property type="entry name" value="NITRILASE-RELATED"/>
    <property type="match status" value="1"/>
</dbReference>
<evidence type="ECO:0000259" key="3">
    <source>
        <dbReference type="PROSITE" id="PS50263"/>
    </source>
</evidence>
<dbReference type="Gene3D" id="3.60.110.10">
    <property type="entry name" value="Carbon-nitrogen hydrolase"/>
    <property type="match status" value="1"/>
</dbReference>
<protein>
    <recommendedName>
        <fullName evidence="3">CN hydrolase domain-containing protein</fullName>
    </recommendedName>
</protein>
<dbReference type="InterPro" id="IPR001110">
    <property type="entry name" value="UPF0012_CS"/>
</dbReference>
<gene>
    <name evidence="4" type="ORF">GCM10011487_51390</name>
</gene>
<accession>A0A829YIZ0</accession>
<evidence type="ECO:0000313" key="5">
    <source>
        <dbReference type="Proteomes" id="UP000445000"/>
    </source>
</evidence>
<dbReference type="PANTHER" id="PTHR23088:SF27">
    <property type="entry name" value="DEAMINATED GLUTATHIONE AMIDASE"/>
    <property type="match status" value="1"/>
</dbReference>
<feature type="domain" description="CN hydrolase" evidence="3">
    <location>
        <begin position="1"/>
        <end position="250"/>
    </location>
</feature>
<keyword evidence="2" id="KW-0378">Hydrolase</keyword>
<proteinExistence type="inferred from homology"/>
<dbReference type="AlphaFoldDB" id="A0A829YIZ0"/>
<dbReference type="SUPFAM" id="SSF56317">
    <property type="entry name" value="Carbon-nitrogen hydrolase"/>
    <property type="match status" value="1"/>
</dbReference>
<dbReference type="CDD" id="cd07572">
    <property type="entry name" value="nit"/>
    <property type="match status" value="1"/>
</dbReference>
<dbReference type="GO" id="GO:0016811">
    <property type="term" value="F:hydrolase activity, acting on carbon-nitrogen (but not peptide) bonds, in linear amides"/>
    <property type="evidence" value="ECO:0007669"/>
    <property type="project" value="InterPro"/>
</dbReference>
<dbReference type="PROSITE" id="PS01227">
    <property type="entry name" value="UPF0012"/>
    <property type="match status" value="1"/>
</dbReference>
<dbReference type="Proteomes" id="UP000445000">
    <property type="component" value="Unassembled WGS sequence"/>
</dbReference>
<organism evidence="4 5">
    <name type="scientific">Steroidobacter agaridevorans</name>
    <dbReference type="NCBI Taxonomy" id="2695856"/>
    <lineage>
        <taxon>Bacteria</taxon>
        <taxon>Pseudomonadati</taxon>
        <taxon>Pseudomonadota</taxon>
        <taxon>Gammaproteobacteria</taxon>
        <taxon>Steroidobacterales</taxon>
        <taxon>Steroidobacteraceae</taxon>
        <taxon>Steroidobacter</taxon>
    </lineage>
</organism>
<comment type="similarity">
    <text evidence="1">Belongs to the carbon-nitrogen hydrolase superfamily. NIT1/NIT2 family.</text>
</comment>
<evidence type="ECO:0000256" key="1">
    <source>
        <dbReference type="ARBA" id="ARBA00010613"/>
    </source>
</evidence>
<reference evidence="5" key="1">
    <citation type="submission" date="2020-01" db="EMBL/GenBank/DDBJ databases">
        <title>'Steroidobacter agaridevorans' sp. nov., agar-degrading bacteria isolated from rhizosphere soils.</title>
        <authorList>
            <person name="Ikenaga M."/>
            <person name="Kataoka M."/>
            <person name="Murouchi A."/>
            <person name="Katsuragi S."/>
            <person name="Sakai M."/>
        </authorList>
    </citation>
    <scope>NUCLEOTIDE SEQUENCE [LARGE SCALE GENOMIC DNA]</scope>
    <source>
        <strain evidence="5">YU21-B</strain>
    </source>
</reference>
<name>A0A829YIZ0_9GAMM</name>
<comment type="caution">
    <text evidence="4">The sequence shown here is derived from an EMBL/GenBank/DDBJ whole genome shotgun (WGS) entry which is preliminary data.</text>
</comment>
<dbReference type="InterPro" id="IPR003010">
    <property type="entry name" value="C-N_Hydrolase"/>
</dbReference>
<evidence type="ECO:0000256" key="2">
    <source>
        <dbReference type="ARBA" id="ARBA00022801"/>
    </source>
</evidence>
<dbReference type="InterPro" id="IPR036526">
    <property type="entry name" value="C-N_Hydrolase_sf"/>
</dbReference>
<dbReference type="PROSITE" id="PS50263">
    <property type="entry name" value="CN_HYDROLASE"/>
    <property type="match status" value="1"/>
</dbReference>
<keyword evidence="5" id="KW-1185">Reference proteome</keyword>
<evidence type="ECO:0000313" key="4">
    <source>
        <dbReference type="EMBL" id="GFE83139.1"/>
    </source>
</evidence>
<dbReference type="InterPro" id="IPR045254">
    <property type="entry name" value="Nit1/2_C-N_Hydrolase"/>
</dbReference>
<dbReference type="Pfam" id="PF00795">
    <property type="entry name" value="CN_hydrolase"/>
    <property type="match status" value="1"/>
</dbReference>
<sequence>MTSAPEVEANLTMARVLLERARAEGVTLAALPENFAIMGRKETDKVEVAETPGEGPIQAFLGHCARELGLWIIGGTIPLRVDNEPERVASASLVFDDHGRCLGRYDKIHLFDVGIPNHDAPQRDERYRESATVAPGSQPTVVPTPFGRIGMAVCYDVRFPELFRVLSEQGAEILSLPSAFTAPTGKAHWELLMRARAVENLCYILAPAQSGIHPNGRETWGDSLIVDPWGQVLSRVAEAGPGLAVAEIDRTVQQELRERFPALSHRRFTIAPPSLNLAD</sequence>